<gene>
    <name evidence="8" type="ORF">GCM10011505_28800</name>
</gene>
<evidence type="ECO:0000256" key="6">
    <source>
        <dbReference type="SAM" id="Phobius"/>
    </source>
</evidence>
<dbReference type="Pfam" id="PF07690">
    <property type="entry name" value="MFS_1"/>
    <property type="match status" value="1"/>
</dbReference>
<dbReference type="InterPro" id="IPR011701">
    <property type="entry name" value="MFS"/>
</dbReference>
<dbReference type="Gene3D" id="1.20.1250.20">
    <property type="entry name" value="MFS general substrate transporter like domains"/>
    <property type="match status" value="1"/>
</dbReference>
<evidence type="ECO:0000256" key="3">
    <source>
        <dbReference type="ARBA" id="ARBA00022692"/>
    </source>
</evidence>
<dbReference type="PANTHER" id="PTHR43124:SF3">
    <property type="entry name" value="CHLORAMPHENICOL EFFLUX PUMP RV0191"/>
    <property type="match status" value="1"/>
</dbReference>
<dbReference type="InterPro" id="IPR020846">
    <property type="entry name" value="MFS_dom"/>
</dbReference>
<evidence type="ECO:0000256" key="1">
    <source>
        <dbReference type="ARBA" id="ARBA00004651"/>
    </source>
</evidence>
<accession>A0ABQ1IKV2</accession>
<keyword evidence="9" id="KW-1185">Reference proteome</keyword>
<name>A0ABQ1IKV2_9PROT</name>
<feature type="transmembrane region" description="Helical" evidence="6">
    <location>
        <begin position="218"/>
        <end position="240"/>
    </location>
</feature>
<feature type="transmembrane region" description="Helical" evidence="6">
    <location>
        <begin position="92"/>
        <end position="111"/>
    </location>
</feature>
<proteinExistence type="predicted"/>
<dbReference type="InterPro" id="IPR050189">
    <property type="entry name" value="MFS_Efflux_Transporters"/>
</dbReference>
<keyword evidence="4 6" id="KW-1133">Transmembrane helix</keyword>
<evidence type="ECO:0000256" key="2">
    <source>
        <dbReference type="ARBA" id="ARBA00022475"/>
    </source>
</evidence>
<keyword evidence="5 6" id="KW-0472">Membrane</keyword>
<feature type="transmembrane region" description="Helical" evidence="6">
    <location>
        <begin position="59"/>
        <end position="80"/>
    </location>
</feature>
<protein>
    <submittedName>
        <fullName evidence="8">MFS transporter</fullName>
    </submittedName>
</protein>
<comment type="subcellular location">
    <subcellularLocation>
        <location evidence="1">Cell membrane</location>
        <topology evidence="1">Multi-pass membrane protein</topology>
    </subcellularLocation>
</comment>
<sequence length="404" mass="40967">MTTTSRTGTARASAAPHANERLPWPGLLALAAAGFITVLTEALPAGLLPQIGAGLGVSAALAGQLVTVYAAGSLIAAIPLATATRGWRRRPLLLLAIGGFAIANTVTALSPSYTITLVARFLAGVSAGLLWALLAGHAGRMVPDRMKGRAIAVAMAGIPLALARGVPAGTTLGAISGWRAGFGVMTVLSLILIPWVLWQVPDFPGEAPGRRLPARRIIALPGLAAVLAATLATVLAHNILYTYIAPFLAPAGLGHRVDQVLLVFGLAAVAGIWLTGLAVDRHLRRLVRLAILGFALATALLGIAGPLGQPGLIWAGVILWGLAFGGTPTLFQTASARAAGAAADIAQSMIVTAWNLAIAGGGIAGGILIGQPGPMALPWVALVLLIAAGLATTDRFGMRASQVD</sequence>
<dbReference type="EMBL" id="BMDZ01000033">
    <property type="protein sequence ID" value="GGB45789.1"/>
    <property type="molecule type" value="Genomic_DNA"/>
</dbReference>
<reference evidence="9" key="1">
    <citation type="journal article" date="2019" name="Int. J. Syst. Evol. Microbiol.">
        <title>The Global Catalogue of Microorganisms (GCM) 10K type strain sequencing project: providing services to taxonomists for standard genome sequencing and annotation.</title>
        <authorList>
            <consortium name="The Broad Institute Genomics Platform"/>
            <consortium name="The Broad Institute Genome Sequencing Center for Infectious Disease"/>
            <person name="Wu L."/>
            <person name="Ma J."/>
        </authorList>
    </citation>
    <scope>NUCLEOTIDE SEQUENCE [LARGE SCALE GENOMIC DNA]</scope>
    <source>
        <strain evidence="9">CGMCC 1.10188</strain>
    </source>
</reference>
<evidence type="ECO:0000256" key="4">
    <source>
        <dbReference type="ARBA" id="ARBA00022989"/>
    </source>
</evidence>
<feature type="transmembrane region" description="Helical" evidence="6">
    <location>
        <begin position="376"/>
        <end position="393"/>
    </location>
</feature>
<keyword evidence="2" id="KW-1003">Cell membrane</keyword>
<feature type="transmembrane region" description="Helical" evidence="6">
    <location>
        <begin position="148"/>
        <end position="166"/>
    </location>
</feature>
<dbReference type="InterPro" id="IPR036259">
    <property type="entry name" value="MFS_trans_sf"/>
</dbReference>
<evidence type="ECO:0000256" key="5">
    <source>
        <dbReference type="ARBA" id="ARBA00023136"/>
    </source>
</evidence>
<evidence type="ECO:0000313" key="9">
    <source>
        <dbReference type="Proteomes" id="UP000603352"/>
    </source>
</evidence>
<feature type="transmembrane region" description="Helical" evidence="6">
    <location>
        <begin position="352"/>
        <end position="370"/>
    </location>
</feature>
<organism evidence="8 9">
    <name type="scientific">Tistrella bauzanensis</name>
    <dbReference type="NCBI Taxonomy" id="657419"/>
    <lineage>
        <taxon>Bacteria</taxon>
        <taxon>Pseudomonadati</taxon>
        <taxon>Pseudomonadota</taxon>
        <taxon>Alphaproteobacteria</taxon>
        <taxon>Geminicoccales</taxon>
        <taxon>Geminicoccaceae</taxon>
        <taxon>Tistrella</taxon>
    </lineage>
</organism>
<evidence type="ECO:0000313" key="8">
    <source>
        <dbReference type="EMBL" id="GGB45789.1"/>
    </source>
</evidence>
<feature type="transmembrane region" description="Helical" evidence="6">
    <location>
        <begin position="117"/>
        <end position="136"/>
    </location>
</feature>
<feature type="transmembrane region" description="Helical" evidence="6">
    <location>
        <begin position="178"/>
        <end position="198"/>
    </location>
</feature>
<keyword evidence="3 6" id="KW-0812">Transmembrane</keyword>
<dbReference type="CDD" id="cd17324">
    <property type="entry name" value="MFS_NepI_like"/>
    <property type="match status" value="1"/>
</dbReference>
<feature type="transmembrane region" description="Helical" evidence="6">
    <location>
        <begin position="27"/>
        <end position="47"/>
    </location>
</feature>
<feature type="transmembrane region" description="Helical" evidence="6">
    <location>
        <begin position="286"/>
        <end position="305"/>
    </location>
</feature>
<dbReference type="RefSeq" id="WP_188579059.1">
    <property type="nucleotide sequence ID" value="NZ_BMDZ01000033.1"/>
</dbReference>
<dbReference type="SUPFAM" id="SSF103473">
    <property type="entry name" value="MFS general substrate transporter"/>
    <property type="match status" value="1"/>
</dbReference>
<feature type="transmembrane region" description="Helical" evidence="6">
    <location>
        <begin position="311"/>
        <end position="331"/>
    </location>
</feature>
<evidence type="ECO:0000259" key="7">
    <source>
        <dbReference type="PROSITE" id="PS50850"/>
    </source>
</evidence>
<dbReference type="PANTHER" id="PTHR43124">
    <property type="entry name" value="PURINE EFFLUX PUMP PBUE"/>
    <property type="match status" value="1"/>
</dbReference>
<feature type="transmembrane region" description="Helical" evidence="6">
    <location>
        <begin position="260"/>
        <end position="279"/>
    </location>
</feature>
<dbReference type="PROSITE" id="PS50850">
    <property type="entry name" value="MFS"/>
    <property type="match status" value="1"/>
</dbReference>
<feature type="domain" description="Major facilitator superfamily (MFS) profile" evidence="7">
    <location>
        <begin position="26"/>
        <end position="404"/>
    </location>
</feature>
<comment type="caution">
    <text evidence="8">The sequence shown here is derived from an EMBL/GenBank/DDBJ whole genome shotgun (WGS) entry which is preliminary data.</text>
</comment>
<dbReference type="Proteomes" id="UP000603352">
    <property type="component" value="Unassembled WGS sequence"/>
</dbReference>